<comment type="caution">
    <text evidence="2">The sequence shown here is derived from an EMBL/GenBank/DDBJ whole genome shotgun (WGS) entry which is preliminary data.</text>
</comment>
<dbReference type="Proteomes" id="UP000037460">
    <property type="component" value="Unassembled WGS sequence"/>
</dbReference>
<dbReference type="AlphaFoldDB" id="A0A0M0K6X4"/>
<reference evidence="3" key="1">
    <citation type="journal article" date="2015" name="PLoS Genet.">
        <title>Genome Sequence and Transcriptome Analyses of Chrysochromulina tobin: Metabolic Tools for Enhanced Algal Fitness in the Prominent Order Prymnesiales (Haptophyceae).</title>
        <authorList>
            <person name="Hovde B.T."/>
            <person name="Deodato C.R."/>
            <person name="Hunsperger H.M."/>
            <person name="Ryken S.A."/>
            <person name="Yost W."/>
            <person name="Jha R.K."/>
            <person name="Patterson J."/>
            <person name="Monnat R.J. Jr."/>
            <person name="Barlow S.B."/>
            <person name="Starkenburg S.R."/>
            <person name="Cattolico R.A."/>
        </authorList>
    </citation>
    <scope>NUCLEOTIDE SEQUENCE</scope>
    <source>
        <strain evidence="3">CCMP291</strain>
    </source>
</reference>
<gene>
    <name evidence="2" type="ORF">Ctob_014335</name>
</gene>
<proteinExistence type="predicted"/>
<dbReference type="EMBL" id="JWZX01001153">
    <property type="protein sequence ID" value="KOO34626.1"/>
    <property type="molecule type" value="Genomic_DNA"/>
</dbReference>
<keyword evidence="3" id="KW-1185">Reference proteome</keyword>
<feature type="region of interest" description="Disordered" evidence="1">
    <location>
        <begin position="396"/>
        <end position="420"/>
    </location>
</feature>
<evidence type="ECO:0000256" key="1">
    <source>
        <dbReference type="SAM" id="MobiDB-lite"/>
    </source>
</evidence>
<accession>A0A0M0K6X4</accession>
<sequence length="806" mass="87214">MSDADDGTRAAKARCRRSASRSAVDRRACVSAYLAKKAIGSNDSVAEYVARSGPRRCATPSDSMSDADRVEMARCLRAMAPPTAGAALAMSTLVHQHLWTPPAAPPPQCKPLGTSATTTTVRGASSASAECVKSAGMASWSVSGLASENGSECGRHWQGTAEVRCLFADRDVLFIGNSVMRRQVFTLLDLLAGPAAHRLSVNGGETVNVSTADGTPAMAPSELLSSTRLWDLDGHEHGYHAAQLLTIDLATGAHRFHLPHSELCGVERAYANFNAGRARQWWSPSAQIDAQWLSSKWRDREWRPLVSMTLGWDSTRAPVAVTSTGAAQHASARHGADATGAAANASERARACLEQPSGTSRAEAVRRQLLDAVRAHLVKLDPTAAEWVGNLTVHLDERPTQRAPSRAAESTPPRARASHARASPNAWVVFPTYHGERQKFNGYCGGAMPPGEVCKCTTTVPPTCSDRRASCYGKRLCAPLAPGSARFVEAARGLAAALSSPSAESRDRELARGDRELARGDRELARGDLELAISVSRVRVSPLYDDCWEGRDRCMGQRPCHERLRSPACKHRPCHERLDAAYICRSTALLCPRTRSWPAALKQAKSWIPAAHPSASLLYLYDGQTQDAMDATFRSWAPPTIGYGSHAIILGPQFANTRSVGAMRRSLSLMRAALTHADLCLGQRTLAVFRSPALGVCMQALTTARPHFPTGTLAVFRSPAFNFDPVNTFHQQAAFAQRMRPIVEEFGAVFVDLFPATLRAAFPPPSVPDAEQIAIRFDRNSAFHYLDAGRYLMAQILLHVLHLIST</sequence>
<name>A0A0M0K6X4_9EUKA</name>
<evidence type="ECO:0000313" key="3">
    <source>
        <dbReference type="Proteomes" id="UP000037460"/>
    </source>
</evidence>
<protein>
    <submittedName>
        <fullName evidence="2">Uncharacterized protein</fullName>
    </submittedName>
</protein>
<feature type="compositionally biased region" description="Low complexity" evidence="1">
    <location>
        <begin position="410"/>
        <end position="420"/>
    </location>
</feature>
<evidence type="ECO:0000313" key="2">
    <source>
        <dbReference type="EMBL" id="KOO34626.1"/>
    </source>
</evidence>
<organism evidence="2 3">
    <name type="scientific">Chrysochromulina tobinii</name>
    <dbReference type="NCBI Taxonomy" id="1460289"/>
    <lineage>
        <taxon>Eukaryota</taxon>
        <taxon>Haptista</taxon>
        <taxon>Haptophyta</taxon>
        <taxon>Prymnesiophyceae</taxon>
        <taxon>Prymnesiales</taxon>
        <taxon>Chrysochromulinaceae</taxon>
        <taxon>Chrysochromulina</taxon>
    </lineage>
</organism>